<reference evidence="1 2" key="1">
    <citation type="submission" date="2020-09" db="EMBL/GenBank/DDBJ databases">
        <title>Novel species of Mucilaginibacter isolated from a glacier on the Tibetan Plateau.</title>
        <authorList>
            <person name="Liu Q."/>
            <person name="Xin Y.-H."/>
        </authorList>
    </citation>
    <scope>NUCLEOTIDE SEQUENCE [LARGE SCALE GENOMIC DNA]</scope>
    <source>
        <strain evidence="1 2">CGMCC 1.13878</strain>
    </source>
</reference>
<name>A0ABR7X8H8_9SPHI</name>
<dbReference type="RefSeq" id="WP_191175937.1">
    <property type="nucleotide sequence ID" value="NZ_JACWMW010000002.1"/>
</dbReference>
<proteinExistence type="predicted"/>
<dbReference type="Proteomes" id="UP000618754">
    <property type="component" value="Unassembled WGS sequence"/>
</dbReference>
<evidence type="ECO:0000313" key="1">
    <source>
        <dbReference type="EMBL" id="MBD1386117.1"/>
    </source>
</evidence>
<organism evidence="1 2">
    <name type="scientific">Mucilaginibacter rigui</name>
    <dbReference type="NCBI Taxonomy" id="534635"/>
    <lineage>
        <taxon>Bacteria</taxon>
        <taxon>Pseudomonadati</taxon>
        <taxon>Bacteroidota</taxon>
        <taxon>Sphingobacteriia</taxon>
        <taxon>Sphingobacteriales</taxon>
        <taxon>Sphingobacteriaceae</taxon>
        <taxon>Mucilaginibacter</taxon>
    </lineage>
</organism>
<keyword evidence="2" id="KW-1185">Reference proteome</keyword>
<sequence length="107" mass="12336">MRTRIAILNDLIRFQTKLNRVQNELSEYTWDAEEPLVIMRKSDFIIVAQCFLNGVLSTDDLENWANAIESRDDIGFENGELSEFIFDLANPVINGEITKELVRKMIG</sequence>
<dbReference type="EMBL" id="JACWMW010000002">
    <property type="protein sequence ID" value="MBD1386117.1"/>
    <property type="molecule type" value="Genomic_DNA"/>
</dbReference>
<comment type="caution">
    <text evidence="1">The sequence shown here is derived from an EMBL/GenBank/DDBJ whole genome shotgun (WGS) entry which is preliminary data.</text>
</comment>
<evidence type="ECO:0000313" key="2">
    <source>
        <dbReference type="Proteomes" id="UP000618754"/>
    </source>
</evidence>
<gene>
    <name evidence="1" type="ORF">IDJ75_12560</name>
</gene>
<protein>
    <submittedName>
        <fullName evidence="1">Uncharacterized protein</fullName>
    </submittedName>
</protein>
<accession>A0ABR7X8H8</accession>